<dbReference type="Proteomes" id="UP000777438">
    <property type="component" value="Unassembled WGS sequence"/>
</dbReference>
<dbReference type="InterPro" id="IPR027417">
    <property type="entry name" value="P-loop_NTPase"/>
</dbReference>
<reference evidence="9 10" key="1">
    <citation type="journal article" date="2021" name="Nat. Commun.">
        <title>Genetic determinants of endophytism in the Arabidopsis root mycobiome.</title>
        <authorList>
            <person name="Mesny F."/>
            <person name="Miyauchi S."/>
            <person name="Thiergart T."/>
            <person name="Pickel B."/>
            <person name="Atanasova L."/>
            <person name="Karlsson M."/>
            <person name="Huettel B."/>
            <person name="Barry K.W."/>
            <person name="Haridas S."/>
            <person name="Chen C."/>
            <person name="Bauer D."/>
            <person name="Andreopoulos W."/>
            <person name="Pangilinan J."/>
            <person name="LaButti K."/>
            <person name="Riley R."/>
            <person name="Lipzen A."/>
            <person name="Clum A."/>
            <person name="Drula E."/>
            <person name="Henrissat B."/>
            <person name="Kohler A."/>
            <person name="Grigoriev I.V."/>
            <person name="Martin F.M."/>
            <person name="Hacquard S."/>
        </authorList>
    </citation>
    <scope>NUCLEOTIDE SEQUENCE [LARGE SCALE GENOMIC DNA]</scope>
    <source>
        <strain evidence="9 10">MPI-CAGE-CH-0241</strain>
    </source>
</reference>
<dbReference type="InterPro" id="IPR049730">
    <property type="entry name" value="SNF2/RAD54-like_C"/>
</dbReference>
<evidence type="ECO:0000313" key="10">
    <source>
        <dbReference type="Proteomes" id="UP000777438"/>
    </source>
</evidence>
<dbReference type="EMBL" id="JAGPYM010000004">
    <property type="protein sequence ID" value="KAH6895916.1"/>
    <property type="molecule type" value="Genomic_DNA"/>
</dbReference>
<dbReference type="InterPro" id="IPR038718">
    <property type="entry name" value="SNF2-like_sf"/>
</dbReference>
<keyword evidence="2" id="KW-0378">Hydrolase</keyword>
<dbReference type="PROSITE" id="PS51194">
    <property type="entry name" value="HELICASE_CTER"/>
    <property type="match status" value="1"/>
</dbReference>
<comment type="caution">
    <text evidence="9">The sequence shown here is derived from an EMBL/GenBank/DDBJ whole genome shotgun (WGS) entry which is preliminary data.</text>
</comment>
<keyword evidence="4" id="KW-0862">Zinc</keyword>
<dbReference type="SMART" id="SM00490">
    <property type="entry name" value="HELICc"/>
    <property type="match status" value="1"/>
</dbReference>
<dbReference type="Pfam" id="PF00176">
    <property type="entry name" value="SNF2-rel_dom"/>
    <property type="match status" value="1"/>
</dbReference>
<dbReference type="InterPro" id="IPR000330">
    <property type="entry name" value="SNF2_N"/>
</dbReference>
<dbReference type="InterPro" id="IPR001650">
    <property type="entry name" value="Helicase_C-like"/>
</dbReference>
<evidence type="ECO:0000313" key="9">
    <source>
        <dbReference type="EMBL" id="KAH6895916.1"/>
    </source>
</evidence>
<evidence type="ECO:0000259" key="6">
    <source>
        <dbReference type="PROSITE" id="PS50089"/>
    </source>
</evidence>
<sequence>MENLLKQLSSGSAGQETDTRVFVLDQTGEHVALLLPNGTKLGYPDTEKMKVLSSLLGRERLEFEAVASHHKLFTKISKTDKSSEAKVHVDINIYGPASMASLVGDHLTIHKAWLQRPDYHKRGYDYENPHFINFPEFGDSTQIEEIRREAFLPVARTGDNLMQMVSRVEASTHRADDLAGVASEYKLQTDLLPHQEKALEFMLQRESGDITERFRLWKPTVFEGKDMFVHRITETKSTTRPEEKGGGILADEMGMGKSLSILALIINTLKEGRKWAAIKKSEDLVHSDVRDYAHSTLIIVPSELLINSWKSEIEIHLGDAVKVDKYHGGKRKRKLEDLAKEDIVLTTYKTLATDFTSKKHSKSPLHCMGWFRVVLDEAHNIRRPATTFHRACAALTTRSRWCLTGTPIQNRLEDIGALFVFLKAEQFKSMARFRYYLVSPFEQGHPTAVERLVMLYDSLVLRRTKEILILPGQTERCRELRLSDEEQKQYDQTKEVLNRCIRNQVSEYESKKNFGLFHVHLQLRLLCNHGTYQKLYSWRMNGSNADTREAALVEFGLNAERMCAGCSQPRPVITSNNTRNDFVEKCAHIFCDECSNSINGSHKDAKILRHCPLCALVPKSLKRKRTSRPMPEDLDELGNVIVVEPEDEDTGGCSRYFESVGVSTKMKALVRDVKDTLDERLEHEDGNIGKTKSIIFSCWTRTLDLIGRHLEKERIEFLRIDGECLMSKRQRILDRFAETDGPRIMLMTTGTGAFGLNLTAANRVFIVELQWNPSVENQAIARAIRLRQKDKVVVTRYIMKGTVEEEMRKQQKKKEQAARAGFDRVEEEQDGS</sequence>
<evidence type="ECO:0000259" key="8">
    <source>
        <dbReference type="PROSITE" id="PS51194"/>
    </source>
</evidence>
<accession>A0A9P9AU53</accession>
<dbReference type="PROSITE" id="PS50089">
    <property type="entry name" value="ZF_RING_2"/>
    <property type="match status" value="1"/>
</dbReference>
<feature type="domain" description="RING-type" evidence="6">
    <location>
        <begin position="563"/>
        <end position="614"/>
    </location>
</feature>
<protein>
    <submittedName>
        <fullName evidence="9">SNF2 family N-terminal domain-containing protein</fullName>
    </submittedName>
</protein>
<dbReference type="PANTHER" id="PTHR45626:SF52">
    <property type="entry name" value="SINGLE-STRANDED DNA-DEPENDENT ATPASE (EUROFUNG)"/>
    <property type="match status" value="1"/>
</dbReference>
<evidence type="ECO:0000256" key="4">
    <source>
        <dbReference type="PROSITE-ProRule" id="PRU00175"/>
    </source>
</evidence>
<dbReference type="GO" id="GO:0016787">
    <property type="term" value="F:hydrolase activity"/>
    <property type="evidence" value="ECO:0007669"/>
    <property type="project" value="UniProtKB-KW"/>
</dbReference>
<evidence type="ECO:0000256" key="3">
    <source>
        <dbReference type="ARBA" id="ARBA00022840"/>
    </source>
</evidence>
<feature type="region of interest" description="Disordered" evidence="5">
    <location>
        <begin position="805"/>
        <end position="832"/>
    </location>
</feature>
<proteinExistence type="predicted"/>
<gene>
    <name evidence="9" type="ORF">B0T10DRAFT_398167</name>
</gene>
<dbReference type="GO" id="GO:0008270">
    <property type="term" value="F:zinc ion binding"/>
    <property type="evidence" value="ECO:0007669"/>
    <property type="project" value="UniProtKB-KW"/>
</dbReference>
<evidence type="ECO:0000256" key="2">
    <source>
        <dbReference type="ARBA" id="ARBA00022801"/>
    </source>
</evidence>
<dbReference type="CDD" id="cd18793">
    <property type="entry name" value="SF2_C_SNF"/>
    <property type="match status" value="1"/>
</dbReference>
<organism evidence="9 10">
    <name type="scientific">Thelonectria olida</name>
    <dbReference type="NCBI Taxonomy" id="1576542"/>
    <lineage>
        <taxon>Eukaryota</taxon>
        <taxon>Fungi</taxon>
        <taxon>Dikarya</taxon>
        <taxon>Ascomycota</taxon>
        <taxon>Pezizomycotina</taxon>
        <taxon>Sordariomycetes</taxon>
        <taxon>Hypocreomycetidae</taxon>
        <taxon>Hypocreales</taxon>
        <taxon>Nectriaceae</taxon>
        <taxon>Thelonectria</taxon>
    </lineage>
</organism>
<keyword evidence="1" id="KW-0547">Nucleotide-binding</keyword>
<evidence type="ECO:0000256" key="5">
    <source>
        <dbReference type="SAM" id="MobiDB-lite"/>
    </source>
</evidence>
<dbReference type="GO" id="GO:0005634">
    <property type="term" value="C:nucleus"/>
    <property type="evidence" value="ECO:0007669"/>
    <property type="project" value="TreeGrafter"/>
</dbReference>
<dbReference type="PROSITE" id="PS51192">
    <property type="entry name" value="HELICASE_ATP_BIND_1"/>
    <property type="match status" value="1"/>
</dbReference>
<dbReference type="SMART" id="SM00487">
    <property type="entry name" value="DEXDc"/>
    <property type="match status" value="1"/>
</dbReference>
<name>A0A9P9AU53_9HYPO</name>
<dbReference type="Gene3D" id="3.40.50.10810">
    <property type="entry name" value="Tandem AAA-ATPase domain"/>
    <property type="match status" value="1"/>
</dbReference>
<evidence type="ECO:0000259" key="7">
    <source>
        <dbReference type="PROSITE" id="PS51192"/>
    </source>
</evidence>
<dbReference type="GO" id="GO:0005524">
    <property type="term" value="F:ATP binding"/>
    <property type="evidence" value="ECO:0007669"/>
    <property type="project" value="UniProtKB-KW"/>
</dbReference>
<dbReference type="CDD" id="cd18008">
    <property type="entry name" value="DEXDc_SHPRH-like"/>
    <property type="match status" value="1"/>
</dbReference>
<feature type="domain" description="Helicase C-terminal" evidence="8">
    <location>
        <begin position="676"/>
        <end position="832"/>
    </location>
</feature>
<dbReference type="GO" id="GO:0008094">
    <property type="term" value="F:ATP-dependent activity, acting on DNA"/>
    <property type="evidence" value="ECO:0007669"/>
    <property type="project" value="TreeGrafter"/>
</dbReference>
<keyword evidence="3" id="KW-0067">ATP-binding</keyword>
<dbReference type="OrthoDB" id="448448at2759"/>
<dbReference type="AlphaFoldDB" id="A0A9P9AU53"/>
<dbReference type="InterPro" id="IPR001841">
    <property type="entry name" value="Znf_RING"/>
</dbReference>
<dbReference type="Pfam" id="PF00271">
    <property type="entry name" value="Helicase_C"/>
    <property type="match status" value="1"/>
</dbReference>
<dbReference type="InterPro" id="IPR050628">
    <property type="entry name" value="SNF2_RAD54_helicase_TF"/>
</dbReference>
<keyword evidence="10" id="KW-1185">Reference proteome</keyword>
<feature type="domain" description="Helicase ATP-binding" evidence="7">
    <location>
        <begin position="238"/>
        <end position="425"/>
    </location>
</feature>
<dbReference type="SUPFAM" id="SSF52540">
    <property type="entry name" value="P-loop containing nucleoside triphosphate hydrolases"/>
    <property type="match status" value="2"/>
</dbReference>
<evidence type="ECO:0000256" key="1">
    <source>
        <dbReference type="ARBA" id="ARBA00022741"/>
    </source>
</evidence>
<dbReference type="InterPro" id="IPR014001">
    <property type="entry name" value="Helicase_ATP-bd"/>
</dbReference>
<dbReference type="PANTHER" id="PTHR45626">
    <property type="entry name" value="TRANSCRIPTION TERMINATION FACTOR 2-RELATED"/>
    <property type="match status" value="1"/>
</dbReference>
<keyword evidence="4" id="KW-0863">Zinc-finger</keyword>
<keyword evidence="4" id="KW-0479">Metal-binding</keyword>
<dbReference type="GO" id="GO:0006281">
    <property type="term" value="P:DNA repair"/>
    <property type="evidence" value="ECO:0007669"/>
    <property type="project" value="TreeGrafter"/>
</dbReference>
<feature type="compositionally biased region" description="Basic and acidic residues" evidence="5">
    <location>
        <begin position="805"/>
        <end position="824"/>
    </location>
</feature>
<dbReference type="Gene3D" id="3.40.50.300">
    <property type="entry name" value="P-loop containing nucleotide triphosphate hydrolases"/>
    <property type="match status" value="1"/>
</dbReference>